<evidence type="ECO:0000313" key="3">
    <source>
        <dbReference type="Proteomes" id="UP000006693"/>
    </source>
</evidence>
<feature type="compositionally biased region" description="Basic and acidic residues" evidence="1">
    <location>
        <begin position="32"/>
        <end position="41"/>
    </location>
</feature>
<feature type="region of interest" description="Disordered" evidence="1">
    <location>
        <begin position="1"/>
        <end position="41"/>
    </location>
</feature>
<proteinExistence type="predicted"/>
<dbReference type="HOGENOM" id="CLU_3059376_0_0_4"/>
<organism evidence="2 3">
    <name type="scientific">Burkholderia mallei (strain ATCC 23344)</name>
    <dbReference type="NCBI Taxonomy" id="243160"/>
    <lineage>
        <taxon>Bacteria</taxon>
        <taxon>Pseudomonadati</taxon>
        <taxon>Pseudomonadota</taxon>
        <taxon>Betaproteobacteria</taxon>
        <taxon>Burkholderiales</taxon>
        <taxon>Burkholderiaceae</taxon>
        <taxon>Burkholderia</taxon>
        <taxon>pseudomallei group</taxon>
    </lineage>
</organism>
<sequence length="53" mass="5816">MNRKPPRSNRDVRVAPASSRVRDADASGPRVSRADDRRSAARDVIEVAGVDEQ</sequence>
<accession>A0A0H2WJ78</accession>
<keyword evidence="3" id="KW-1185">Reference proteome</keyword>
<dbReference type="EMBL" id="CP000010">
    <property type="protein sequence ID" value="AAU49573.1"/>
    <property type="molecule type" value="Genomic_DNA"/>
</dbReference>
<name>A0A0H2WJ78_BURMA</name>
<dbReference type="Proteomes" id="UP000006693">
    <property type="component" value="Chromosome 1"/>
</dbReference>
<gene>
    <name evidence="2" type="ordered locus">BMA2037</name>
</gene>
<protein>
    <submittedName>
        <fullName evidence="2">Uncharacterized protein</fullName>
    </submittedName>
</protein>
<dbReference type="KEGG" id="bma:BMA2037"/>
<reference evidence="2 3" key="1">
    <citation type="journal article" date="2004" name="Proc. Natl. Acad. Sci. U.S.A.">
        <title>Structural flexibility in the Burkholderia mallei genome.</title>
        <authorList>
            <person name="Nierman W.C."/>
            <person name="DeShazer D."/>
            <person name="Kim H.S."/>
            <person name="Tettelin H."/>
            <person name="Nelson K.E."/>
            <person name="Feldblyum T."/>
            <person name="Ulrich R.L."/>
            <person name="Ronning C.M."/>
            <person name="Brinkac L.M."/>
            <person name="Daugherty S.C."/>
            <person name="Davidsen T.D."/>
            <person name="Deboy R.T."/>
            <person name="Dimitrov G."/>
            <person name="Dodson R.J."/>
            <person name="Durkin A.S."/>
            <person name="Gwinn M.L."/>
            <person name="Haft D.H."/>
            <person name="Khouri H."/>
            <person name="Kolonay J.F."/>
            <person name="Madupu R."/>
            <person name="Mohammoud Y."/>
            <person name="Nelson W.C."/>
            <person name="Radune D."/>
            <person name="Romero C.M."/>
            <person name="Sarria S."/>
            <person name="Selengut J."/>
            <person name="Shamblin C."/>
            <person name="Sullivan S.A."/>
            <person name="White O."/>
            <person name="Yu Y."/>
            <person name="Zafar N."/>
            <person name="Zhou L."/>
            <person name="Fraser C.M."/>
        </authorList>
    </citation>
    <scope>NUCLEOTIDE SEQUENCE [LARGE SCALE GENOMIC DNA]</scope>
    <source>
        <strain evidence="2 3">ATCC 23344</strain>
    </source>
</reference>
<evidence type="ECO:0000256" key="1">
    <source>
        <dbReference type="SAM" id="MobiDB-lite"/>
    </source>
</evidence>
<dbReference type="AlphaFoldDB" id="A0A0H2WJ78"/>
<evidence type="ECO:0000313" key="2">
    <source>
        <dbReference type="EMBL" id="AAU49573.1"/>
    </source>
</evidence>